<keyword evidence="6 12" id="KW-0812">Transmembrane</keyword>
<keyword evidence="9 12" id="KW-0406">Ion transport</keyword>
<comment type="subunit">
    <text evidence="3">F-type ATPases have 2 components, CF(1) - the catalytic core - and CF(0) - the membrane proton channel.</text>
</comment>
<comment type="subcellular location">
    <subcellularLocation>
        <location evidence="1 12">Mitochondrion membrane</location>
        <topology evidence="1 12">Single-pass membrane protein</topology>
    </subcellularLocation>
</comment>
<dbReference type="GO" id="GO:0015986">
    <property type="term" value="P:proton motive force-driven ATP synthesis"/>
    <property type="evidence" value="ECO:0007669"/>
    <property type="project" value="InterPro"/>
</dbReference>
<evidence type="ECO:0000256" key="1">
    <source>
        <dbReference type="ARBA" id="ARBA00004304"/>
    </source>
</evidence>
<evidence type="ECO:0000256" key="12">
    <source>
        <dbReference type="RuleBase" id="RU003661"/>
    </source>
</evidence>
<gene>
    <name evidence="14" type="primary">atp8</name>
</gene>
<name>A0A343AXG3_HEMSA</name>
<keyword evidence="4 12" id="KW-0813">Transport</keyword>
<keyword evidence="5 12" id="KW-0138">CF(0)</keyword>
<evidence type="ECO:0000256" key="2">
    <source>
        <dbReference type="ARBA" id="ARBA00008892"/>
    </source>
</evidence>
<evidence type="ECO:0000256" key="4">
    <source>
        <dbReference type="ARBA" id="ARBA00022448"/>
    </source>
</evidence>
<geneLocation type="mitochondrion" evidence="14"/>
<dbReference type="GO" id="GO:0031966">
    <property type="term" value="C:mitochondrial membrane"/>
    <property type="evidence" value="ECO:0007669"/>
    <property type="project" value="UniProtKB-SubCell"/>
</dbReference>
<dbReference type="Pfam" id="PF00895">
    <property type="entry name" value="ATP-synt_8"/>
    <property type="match status" value="1"/>
</dbReference>
<dbReference type="InterPro" id="IPR001421">
    <property type="entry name" value="ATP8_metazoa"/>
</dbReference>
<dbReference type="GeneID" id="76363874"/>
<organism evidence="14">
    <name type="scientific">Hemigrapsus sanguineus</name>
    <name type="common">Asian shore crab</name>
    <dbReference type="NCBI Taxonomy" id="40176"/>
    <lineage>
        <taxon>Eukaryota</taxon>
        <taxon>Metazoa</taxon>
        <taxon>Ecdysozoa</taxon>
        <taxon>Arthropoda</taxon>
        <taxon>Crustacea</taxon>
        <taxon>Multicrustacea</taxon>
        <taxon>Malacostraca</taxon>
        <taxon>Eumalacostraca</taxon>
        <taxon>Eucarida</taxon>
        <taxon>Decapoda</taxon>
        <taxon>Pleocyemata</taxon>
        <taxon>Brachyura</taxon>
        <taxon>Eubrachyura</taxon>
        <taxon>Grapsoidea</taxon>
        <taxon>Varunidae</taxon>
        <taxon>Hemigrapsus</taxon>
    </lineage>
</organism>
<dbReference type="RefSeq" id="YP_010547121.1">
    <property type="nucleotide sequence ID" value="NC_068096.1"/>
</dbReference>
<keyword evidence="10 12" id="KW-0496">Mitochondrion</keyword>
<evidence type="ECO:0000313" key="14">
    <source>
        <dbReference type="EMBL" id="APT69305.1"/>
    </source>
</evidence>
<dbReference type="AlphaFoldDB" id="A0A343AXG3"/>
<dbReference type="GO" id="GO:0045259">
    <property type="term" value="C:proton-transporting ATP synthase complex"/>
    <property type="evidence" value="ECO:0007669"/>
    <property type="project" value="UniProtKB-KW"/>
</dbReference>
<sequence length="53" mass="6805">MPQMAPIYWLFMFFFFILSFLLFFMFNYFMKPFFKIDFMPNNKKPLFHKSWKL</sequence>
<keyword evidence="7 12" id="KW-0375">Hydrogen ion transport</keyword>
<evidence type="ECO:0000256" key="7">
    <source>
        <dbReference type="ARBA" id="ARBA00022781"/>
    </source>
</evidence>
<comment type="similarity">
    <text evidence="2 12">Belongs to the ATPase protein 8 family.</text>
</comment>
<dbReference type="EMBL" id="KX456205">
    <property type="protein sequence ID" value="APT69305.1"/>
    <property type="molecule type" value="Genomic_DNA"/>
</dbReference>
<accession>A0A343AXG3</accession>
<dbReference type="GO" id="GO:0015078">
    <property type="term" value="F:proton transmembrane transporter activity"/>
    <property type="evidence" value="ECO:0007669"/>
    <property type="project" value="InterPro"/>
</dbReference>
<evidence type="ECO:0000256" key="13">
    <source>
        <dbReference type="SAM" id="Phobius"/>
    </source>
</evidence>
<evidence type="ECO:0000256" key="11">
    <source>
        <dbReference type="ARBA" id="ARBA00023136"/>
    </source>
</evidence>
<evidence type="ECO:0000256" key="9">
    <source>
        <dbReference type="ARBA" id="ARBA00023065"/>
    </source>
</evidence>
<keyword evidence="8 13" id="KW-1133">Transmembrane helix</keyword>
<evidence type="ECO:0000256" key="5">
    <source>
        <dbReference type="ARBA" id="ARBA00022547"/>
    </source>
</evidence>
<keyword evidence="11 13" id="KW-0472">Membrane</keyword>
<feature type="transmembrane region" description="Helical" evidence="13">
    <location>
        <begin position="6"/>
        <end position="29"/>
    </location>
</feature>
<evidence type="ECO:0000256" key="3">
    <source>
        <dbReference type="ARBA" id="ARBA00011291"/>
    </source>
</evidence>
<proteinExistence type="inferred from homology"/>
<evidence type="ECO:0000256" key="8">
    <source>
        <dbReference type="ARBA" id="ARBA00022989"/>
    </source>
</evidence>
<evidence type="ECO:0000256" key="6">
    <source>
        <dbReference type="ARBA" id="ARBA00022692"/>
    </source>
</evidence>
<evidence type="ECO:0000256" key="10">
    <source>
        <dbReference type="ARBA" id="ARBA00023128"/>
    </source>
</evidence>
<protein>
    <recommendedName>
        <fullName evidence="12">ATP synthase complex subunit 8</fullName>
    </recommendedName>
</protein>
<reference evidence="14" key="1">
    <citation type="submission" date="2016-06" db="EMBL/GenBank/DDBJ databases">
        <title>The complete mitochondrial genome of Hemigrapsus sanguineus.</title>
        <authorList>
            <person name="Liu Q.-N."/>
            <person name="Tang B.-P."/>
        </authorList>
    </citation>
    <scope>NUCLEOTIDE SEQUENCE</scope>
</reference>